<dbReference type="PANTHER" id="PTHR43048:SF3">
    <property type="entry name" value="METHYLMALONYL-COA EPIMERASE, MITOCHONDRIAL"/>
    <property type="match status" value="1"/>
</dbReference>
<dbReference type="PROSITE" id="PS00934">
    <property type="entry name" value="GLYOXALASE_I_1"/>
    <property type="match status" value="1"/>
</dbReference>
<evidence type="ECO:0000313" key="3">
    <source>
        <dbReference type="EMBL" id="GAA0366723.1"/>
    </source>
</evidence>
<dbReference type="SUPFAM" id="SSF54593">
    <property type="entry name" value="Glyoxalase/Bleomycin resistance protein/Dihydroxybiphenyl dioxygenase"/>
    <property type="match status" value="1"/>
</dbReference>
<gene>
    <name evidence="3" type="ORF">GCM10009092_33840</name>
</gene>
<evidence type="ECO:0000259" key="2">
    <source>
        <dbReference type="PROSITE" id="PS51819"/>
    </source>
</evidence>
<accession>A0ABN0XKY2</accession>
<organism evidence="3 4">
    <name type="scientific">Bowmanella denitrificans</name>
    <dbReference type="NCBI Taxonomy" id="366582"/>
    <lineage>
        <taxon>Bacteria</taxon>
        <taxon>Pseudomonadati</taxon>
        <taxon>Pseudomonadota</taxon>
        <taxon>Gammaproteobacteria</taxon>
        <taxon>Alteromonadales</taxon>
        <taxon>Alteromonadaceae</taxon>
        <taxon>Bowmanella</taxon>
    </lineage>
</organism>
<dbReference type="InterPro" id="IPR037523">
    <property type="entry name" value="VOC_core"/>
</dbReference>
<dbReference type="Pfam" id="PF00903">
    <property type="entry name" value="Glyoxalase"/>
    <property type="match status" value="1"/>
</dbReference>
<keyword evidence="4" id="KW-1185">Reference proteome</keyword>
<evidence type="ECO:0000313" key="4">
    <source>
        <dbReference type="Proteomes" id="UP001501757"/>
    </source>
</evidence>
<name>A0ABN0XKY2_9ALTE</name>
<dbReference type="InterPro" id="IPR029068">
    <property type="entry name" value="Glyas_Bleomycin-R_OHBP_Dase"/>
</dbReference>
<dbReference type="InterPro" id="IPR004360">
    <property type="entry name" value="Glyas_Fos-R_dOase_dom"/>
</dbReference>
<proteinExistence type="predicted"/>
<dbReference type="Gene3D" id="3.10.180.10">
    <property type="entry name" value="2,3-Dihydroxybiphenyl 1,2-Dioxygenase, domain 1"/>
    <property type="match status" value="1"/>
</dbReference>
<keyword evidence="1" id="KW-0479">Metal-binding</keyword>
<protein>
    <recommendedName>
        <fullName evidence="2">VOC domain-containing protein</fullName>
    </recommendedName>
</protein>
<dbReference type="InterPro" id="IPR018146">
    <property type="entry name" value="Glyoxalase_1_CS"/>
</dbReference>
<dbReference type="Proteomes" id="UP001501757">
    <property type="component" value="Unassembled WGS sequence"/>
</dbReference>
<evidence type="ECO:0000256" key="1">
    <source>
        <dbReference type="ARBA" id="ARBA00022723"/>
    </source>
</evidence>
<dbReference type="PROSITE" id="PS51819">
    <property type="entry name" value="VOC"/>
    <property type="match status" value="1"/>
</dbReference>
<dbReference type="RefSeq" id="WP_343846493.1">
    <property type="nucleotide sequence ID" value="NZ_BAAAEI010000021.1"/>
</dbReference>
<comment type="caution">
    <text evidence="3">The sequence shown here is derived from an EMBL/GenBank/DDBJ whole genome shotgun (WGS) entry which is preliminary data.</text>
</comment>
<feature type="domain" description="VOC" evidence="2">
    <location>
        <begin position="4"/>
        <end position="142"/>
    </location>
</feature>
<reference evidence="3 4" key="1">
    <citation type="journal article" date="2019" name="Int. J. Syst. Evol. Microbiol.">
        <title>The Global Catalogue of Microorganisms (GCM) 10K type strain sequencing project: providing services to taxonomists for standard genome sequencing and annotation.</title>
        <authorList>
            <consortium name="The Broad Institute Genomics Platform"/>
            <consortium name="The Broad Institute Genome Sequencing Center for Infectious Disease"/>
            <person name="Wu L."/>
            <person name="Ma J."/>
        </authorList>
    </citation>
    <scope>NUCLEOTIDE SEQUENCE [LARGE SCALE GENOMIC DNA]</scope>
    <source>
        <strain evidence="3 4">JCM 13378</strain>
    </source>
</reference>
<sequence>MIIDVRHTGIVVSDLPRAVAFYSALGFVEFSRDVETGAFIEQVTGIDGVRLEWVKLKAQDGYLLELLQYHSHPDTPSTRTAPSNQLGCSHLAYSVADIVLACQKIIEAGGSCVNPPAISPNGKAKVAYCHDPEGVLMEVVQPL</sequence>
<dbReference type="PANTHER" id="PTHR43048">
    <property type="entry name" value="METHYLMALONYL-COA EPIMERASE"/>
    <property type="match status" value="1"/>
</dbReference>
<dbReference type="InterPro" id="IPR051785">
    <property type="entry name" value="MMCE/EMCE_epimerase"/>
</dbReference>
<dbReference type="EMBL" id="BAAAEI010000021">
    <property type="protein sequence ID" value="GAA0366723.1"/>
    <property type="molecule type" value="Genomic_DNA"/>
</dbReference>